<dbReference type="PANTHER" id="PTHR23240">
    <property type="entry name" value="DNA CROSS-LINK REPAIR PROTEIN PSO2/SNM1-RELATED"/>
    <property type="match status" value="1"/>
</dbReference>
<evidence type="ECO:0000256" key="1">
    <source>
        <dbReference type="ARBA" id="ARBA00004123"/>
    </source>
</evidence>
<evidence type="ECO:0000256" key="5">
    <source>
        <dbReference type="ARBA" id="ARBA00022763"/>
    </source>
</evidence>
<keyword evidence="6" id="KW-0378">Hydrolase</keyword>
<evidence type="ECO:0000256" key="9">
    <source>
        <dbReference type="ARBA" id="ARBA00023204"/>
    </source>
</evidence>
<dbReference type="PANTHER" id="PTHR23240:SF8">
    <property type="entry name" value="PROTEIN ARTEMIS"/>
    <property type="match status" value="1"/>
</dbReference>
<feature type="region of interest" description="Disordered" evidence="13">
    <location>
        <begin position="525"/>
        <end position="703"/>
    </location>
</feature>
<comment type="subcellular location">
    <subcellularLocation>
        <location evidence="1">Nucleus</location>
    </subcellularLocation>
</comment>
<keyword evidence="3" id="KW-0540">Nuclease</keyword>
<evidence type="ECO:0000313" key="16">
    <source>
        <dbReference type="Proteomes" id="UP001305779"/>
    </source>
</evidence>
<evidence type="ECO:0000256" key="10">
    <source>
        <dbReference type="ARBA" id="ARBA00023242"/>
    </source>
</evidence>
<comment type="similarity">
    <text evidence="2">Belongs to the DNA repair metallo-beta-lactamase (DRMBL) family.</text>
</comment>
<dbReference type="Pfam" id="PF23023">
    <property type="entry name" value="Anti-Pycsar_Apyc1"/>
    <property type="match status" value="1"/>
</dbReference>
<evidence type="ECO:0000256" key="12">
    <source>
        <dbReference type="ARBA" id="ARBA00042677"/>
    </source>
</evidence>
<reference evidence="15 16" key="1">
    <citation type="journal article" date="2023" name="G3 (Bethesda)">
        <title>A chromosome-level genome assembly of Zasmidium syzygii isolated from banana leaves.</title>
        <authorList>
            <person name="van Westerhoven A.C."/>
            <person name="Mehrabi R."/>
            <person name="Talebi R."/>
            <person name="Steentjes M.B.F."/>
            <person name="Corcolon B."/>
            <person name="Chong P.A."/>
            <person name="Kema G.H.J."/>
            <person name="Seidl M.F."/>
        </authorList>
    </citation>
    <scope>NUCLEOTIDE SEQUENCE [LARGE SCALE GENOMIC DNA]</scope>
    <source>
        <strain evidence="15 16">P124</strain>
    </source>
</reference>
<evidence type="ECO:0000256" key="3">
    <source>
        <dbReference type="ARBA" id="ARBA00022722"/>
    </source>
</evidence>
<dbReference type="Gene3D" id="3.60.15.10">
    <property type="entry name" value="Ribonuclease Z/Hydroxyacylglutathione hydrolase-like"/>
    <property type="match status" value="1"/>
</dbReference>
<proteinExistence type="inferred from homology"/>
<evidence type="ECO:0000256" key="7">
    <source>
        <dbReference type="ARBA" id="ARBA00022839"/>
    </source>
</evidence>
<keyword evidence="10" id="KW-0539">Nucleus</keyword>
<keyword evidence="5" id="KW-0227">DNA damage</keyword>
<keyword evidence="16" id="KW-1185">Reference proteome</keyword>
<evidence type="ECO:0000259" key="14">
    <source>
        <dbReference type="Pfam" id="PF07522"/>
    </source>
</evidence>
<dbReference type="EMBL" id="JAXOVC010000003">
    <property type="protein sequence ID" value="KAK4503807.1"/>
    <property type="molecule type" value="Genomic_DNA"/>
</dbReference>
<evidence type="ECO:0000256" key="6">
    <source>
        <dbReference type="ARBA" id="ARBA00022801"/>
    </source>
</evidence>
<keyword evidence="4" id="KW-0255">Endonuclease</keyword>
<protein>
    <recommendedName>
        <fullName evidence="11">Protein artemis</fullName>
    </recommendedName>
    <alternativeName>
        <fullName evidence="12">DNA cross-link repair 1C protein</fullName>
    </alternativeName>
</protein>
<evidence type="ECO:0000256" key="2">
    <source>
        <dbReference type="ARBA" id="ARBA00010304"/>
    </source>
</evidence>
<evidence type="ECO:0000256" key="13">
    <source>
        <dbReference type="SAM" id="MobiDB-lite"/>
    </source>
</evidence>
<evidence type="ECO:0000256" key="8">
    <source>
        <dbReference type="ARBA" id="ARBA00023172"/>
    </source>
</evidence>
<name>A0ABR0EQA9_ZASCE</name>
<dbReference type="SUPFAM" id="SSF56281">
    <property type="entry name" value="Metallo-hydrolase/oxidoreductase"/>
    <property type="match status" value="1"/>
</dbReference>
<dbReference type="InterPro" id="IPR011084">
    <property type="entry name" value="DRMBL"/>
</dbReference>
<sequence length="754" mass="85766">MSTFDGNVSEFPDIRIDHFRKTPSTRPALAYFLSHVHSDHLIGLDSCKSPFIYCSPATREILLRLEKYPHRMNFSKGILERRQQTYKHLKKLLKPIPLETPTVLELAPGRKIRVTLFDANHCVGAVMFLIEDESKAILYTGDIRSEAWWVDSLVRNPILIPYVASTDQPPLKQLDNVYLDTTFASKLDPYVQFPSKASGIMELLRQVSKYPSDTLFYIDAWTFGYEEVWQALSTFLGSQIHVDDYRYSLYTSLLYNTESRAPEAFKLIGANCGNHFQKGCLSTEQCRIHSCEKGTGCSIWDKRFVRITPIISRHKGQDMCEAGAGGGHGDLNQQNELEIDDLGVFADLMELCSAKLKGQPQLLASVRKMLTDAMGDARKKISLDGTELRMDQNGFSQQDQEEADLDDIPLEKLVPALAKAVAKAKQSTGPAKRPISADELPNRISFPYSRHSSYSELCLLIEAFKPKDIYPCTVDHKGWNPRQSMGYLFGHIYGARPPTFSHDQLMLQHFNDEADEVADPAAPEDRFQQETQDYEEDSPPKEPSRRPQTQSPRPTSRRRKSKEEYDEVDSKRRKSDIRGGFWPPQRVDHYSPPRDRPNSRRPSSAHSRRSTEHVSRPSTRQSQNRHKTTADRSRPKVDKPVSPTRQINEWQRRIADSHRQKSLALEGPSTDARAAERSGRHRRQSEDYGRLSPTRNASPELVLSPEEDYVELDGEALRLAIQQEAYNAALGEGLDWSEIGLVSVNGHQQVEEEL</sequence>
<gene>
    <name evidence="15" type="ORF">PRZ48_004722</name>
</gene>
<comment type="caution">
    <text evidence="15">The sequence shown here is derived from an EMBL/GenBank/DDBJ whole genome shotgun (WGS) entry which is preliminary data.</text>
</comment>
<feature type="compositionally biased region" description="Basic and acidic residues" evidence="13">
    <location>
        <begin position="650"/>
        <end position="659"/>
    </location>
</feature>
<feature type="compositionally biased region" description="Basic and acidic residues" evidence="13">
    <location>
        <begin position="586"/>
        <end position="598"/>
    </location>
</feature>
<dbReference type="Pfam" id="PF07522">
    <property type="entry name" value="DRMBL"/>
    <property type="match status" value="1"/>
</dbReference>
<keyword evidence="7" id="KW-0269">Exonuclease</keyword>
<accession>A0ABR0EQA9</accession>
<evidence type="ECO:0000256" key="4">
    <source>
        <dbReference type="ARBA" id="ARBA00022759"/>
    </source>
</evidence>
<dbReference type="InterPro" id="IPR036866">
    <property type="entry name" value="RibonucZ/Hydroxyglut_hydro"/>
</dbReference>
<feature type="domain" description="DNA repair metallo-beta-lactamase" evidence="14">
    <location>
        <begin position="445"/>
        <end position="473"/>
    </location>
</feature>
<organism evidence="15 16">
    <name type="scientific">Zasmidium cellare</name>
    <name type="common">Wine cellar mold</name>
    <name type="synonym">Racodium cellare</name>
    <dbReference type="NCBI Taxonomy" id="395010"/>
    <lineage>
        <taxon>Eukaryota</taxon>
        <taxon>Fungi</taxon>
        <taxon>Dikarya</taxon>
        <taxon>Ascomycota</taxon>
        <taxon>Pezizomycotina</taxon>
        <taxon>Dothideomycetes</taxon>
        <taxon>Dothideomycetidae</taxon>
        <taxon>Mycosphaerellales</taxon>
        <taxon>Mycosphaerellaceae</taxon>
        <taxon>Zasmidium</taxon>
    </lineage>
</organism>
<dbReference type="Proteomes" id="UP001305779">
    <property type="component" value="Unassembled WGS sequence"/>
</dbReference>
<keyword evidence="9" id="KW-0234">DNA repair</keyword>
<feature type="compositionally biased region" description="Basic and acidic residues" evidence="13">
    <location>
        <begin position="628"/>
        <end position="639"/>
    </location>
</feature>
<keyword evidence="8" id="KW-0233">DNA recombination</keyword>
<evidence type="ECO:0000313" key="15">
    <source>
        <dbReference type="EMBL" id="KAK4503807.1"/>
    </source>
</evidence>
<evidence type="ECO:0000256" key="11">
    <source>
        <dbReference type="ARBA" id="ARBA00039759"/>
    </source>
</evidence>
<feature type="compositionally biased region" description="Basic and acidic residues" evidence="13">
    <location>
        <begin position="673"/>
        <end position="689"/>
    </location>
</feature>